<sequence>MTYCETSPLLNAAQLKIQGREINEAMGWSRGWLANLRFLALCLADPQLRGLSHLLAQVDEHNSLVSAIEMDIRKAASKEKTLLNDLHAVVKTFYQTKEEIIQAIAQYGERNDERNNTSNTVVPDDVLSYEPEESGGVYNWLIRKSRALRTKVQGLVDSTI</sequence>
<proteinExistence type="predicted"/>
<reference evidence="1 2" key="1">
    <citation type="journal article" date="2021" name="Mar. Drugs">
        <title>Genome Reduction and Secondary Metabolism of the Marine Sponge-Associated Cyanobacterium Leptothoe.</title>
        <authorList>
            <person name="Konstantinou D."/>
            <person name="Popin R.V."/>
            <person name="Fewer D.P."/>
            <person name="Sivonen K."/>
            <person name="Gkelis S."/>
        </authorList>
    </citation>
    <scope>NUCLEOTIDE SEQUENCE [LARGE SCALE GENOMIC DNA]</scope>
    <source>
        <strain evidence="1 2">TAU-MAC 1615</strain>
    </source>
</reference>
<accession>A0ABS5Y535</accession>
<dbReference type="EMBL" id="JADOER010000011">
    <property type="protein sequence ID" value="MBT9312926.1"/>
    <property type="molecule type" value="Genomic_DNA"/>
</dbReference>
<dbReference type="Proteomes" id="UP001196661">
    <property type="component" value="Unassembled WGS sequence"/>
</dbReference>
<protein>
    <submittedName>
        <fullName evidence="1">Uncharacterized protein</fullName>
    </submittedName>
</protein>
<name>A0ABS5Y535_9CYAN</name>
<gene>
    <name evidence="1" type="ORF">IXB28_11960</name>
</gene>
<organism evidence="1 2">
    <name type="scientific">Leptothoe kymatousa TAU-MAC 1615</name>
    <dbReference type="NCBI Taxonomy" id="2364775"/>
    <lineage>
        <taxon>Bacteria</taxon>
        <taxon>Bacillati</taxon>
        <taxon>Cyanobacteriota</taxon>
        <taxon>Cyanophyceae</taxon>
        <taxon>Nodosilineales</taxon>
        <taxon>Cymatolegaceae</taxon>
        <taxon>Leptothoe</taxon>
        <taxon>Leptothoe kymatousa</taxon>
    </lineage>
</organism>
<comment type="caution">
    <text evidence="1">The sequence shown here is derived from an EMBL/GenBank/DDBJ whole genome shotgun (WGS) entry which is preliminary data.</text>
</comment>
<evidence type="ECO:0000313" key="1">
    <source>
        <dbReference type="EMBL" id="MBT9312926.1"/>
    </source>
</evidence>
<evidence type="ECO:0000313" key="2">
    <source>
        <dbReference type="Proteomes" id="UP001196661"/>
    </source>
</evidence>
<dbReference type="RefSeq" id="WP_215618828.1">
    <property type="nucleotide sequence ID" value="NZ_JADOER010000011.1"/>
</dbReference>
<keyword evidence="2" id="KW-1185">Reference proteome</keyword>